<evidence type="ECO:0000259" key="3">
    <source>
        <dbReference type="Pfam" id="PF04321"/>
    </source>
</evidence>
<dbReference type="NCBIfam" id="TIGR01214">
    <property type="entry name" value="rmlD"/>
    <property type="match status" value="1"/>
</dbReference>
<evidence type="ECO:0000313" key="5">
    <source>
        <dbReference type="Proteomes" id="UP001596305"/>
    </source>
</evidence>
<dbReference type="Pfam" id="PF04321">
    <property type="entry name" value="RmlD_sub_bind"/>
    <property type="match status" value="1"/>
</dbReference>
<dbReference type="PANTHER" id="PTHR10491:SF4">
    <property type="entry name" value="METHIONINE ADENOSYLTRANSFERASE 2 SUBUNIT BETA"/>
    <property type="match status" value="1"/>
</dbReference>
<dbReference type="GO" id="GO:0008831">
    <property type="term" value="F:dTDP-4-dehydrorhamnose reductase activity"/>
    <property type="evidence" value="ECO:0007669"/>
    <property type="project" value="UniProtKB-EC"/>
</dbReference>
<keyword evidence="2 4" id="KW-0560">Oxidoreductase</keyword>
<comment type="caution">
    <text evidence="4">The sequence shown here is derived from an EMBL/GenBank/DDBJ whole genome shotgun (WGS) entry which is preliminary data.</text>
</comment>
<evidence type="ECO:0000256" key="1">
    <source>
        <dbReference type="ARBA" id="ARBA00010944"/>
    </source>
</evidence>
<name>A0ABW1X6X9_9CELL</name>
<feature type="domain" description="RmlD-like substrate binding" evidence="3">
    <location>
        <begin position="18"/>
        <end position="289"/>
    </location>
</feature>
<dbReference type="InterPro" id="IPR029903">
    <property type="entry name" value="RmlD-like-bd"/>
</dbReference>
<dbReference type="CDD" id="cd05254">
    <property type="entry name" value="dTDP_HR_like_SDR_e"/>
    <property type="match status" value="1"/>
</dbReference>
<proteinExistence type="inferred from homology"/>
<accession>A0ABW1X6X9</accession>
<dbReference type="RefSeq" id="WP_275581465.1">
    <property type="nucleotide sequence ID" value="NZ_BAAAIY010000004.1"/>
</dbReference>
<comment type="similarity">
    <text evidence="1 2">Belongs to the dTDP-4-dehydrorhamnose reductase family.</text>
</comment>
<dbReference type="InterPro" id="IPR005913">
    <property type="entry name" value="dTDP_dehydrorham_reduct"/>
</dbReference>
<dbReference type="EC" id="1.1.1.133" evidence="2"/>
<dbReference type="Gene3D" id="3.40.50.720">
    <property type="entry name" value="NAD(P)-binding Rossmann-like Domain"/>
    <property type="match status" value="1"/>
</dbReference>
<dbReference type="Gene3D" id="3.90.25.10">
    <property type="entry name" value="UDP-galactose 4-epimerase, domain 1"/>
    <property type="match status" value="1"/>
</dbReference>
<dbReference type="PANTHER" id="PTHR10491">
    <property type="entry name" value="DTDP-4-DEHYDRORHAMNOSE REDUCTASE"/>
    <property type="match status" value="1"/>
</dbReference>
<organism evidence="4 5">
    <name type="scientific">Oerskovia paurometabola</name>
    <dbReference type="NCBI Taxonomy" id="162170"/>
    <lineage>
        <taxon>Bacteria</taxon>
        <taxon>Bacillati</taxon>
        <taxon>Actinomycetota</taxon>
        <taxon>Actinomycetes</taxon>
        <taxon>Micrococcales</taxon>
        <taxon>Cellulomonadaceae</taxon>
        <taxon>Oerskovia</taxon>
    </lineage>
</organism>
<evidence type="ECO:0000256" key="2">
    <source>
        <dbReference type="RuleBase" id="RU364082"/>
    </source>
</evidence>
<comment type="function">
    <text evidence="2">Catalyzes the reduction of dTDP-6-deoxy-L-lyxo-4-hexulose to yield dTDP-L-rhamnose.</text>
</comment>
<protein>
    <recommendedName>
        <fullName evidence="2">dTDP-4-dehydrorhamnose reductase</fullName>
        <ecNumber evidence="2">1.1.1.133</ecNumber>
    </recommendedName>
</protein>
<gene>
    <name evidence="4" type="primary">rfbD</name>
    <name evidence="4" type="ORF">ACFP71_01175</name>
</gene>
<dbReference type="InterPro" id="IPR036291">
    <property type="entry name" value="NAD(P)-bd_dom_sf"/>
</dbReference>
<reference evidence="5" key="1">
    <citation type="journal article" date="2019" name="Int. J. Syst. Evol. Microbiol.">
        <title>The Global Catalogue of Microorganisms (GCM) 10K type strain sequencing project: providing services to taxonomists for standard genome sequencing and annotation.</title>
        <authorList>
            <consortium name="The Broad Institute Genomics Platform"/>
            <consortium name="The Broad Institute Genome Sequencing Center for Infectious Disease"/>
            <person name="Wu L."/>
            <person name="Ma J."/>
        </authorList>
    </citation>
    <scope>NUCLEOTIDE SEQUENCE [LARGE SCALE GENOMIC DNA]</scope>
    <source>
        <strain evidence="5">CCUG 47105</strain>
    </source>
</reference>
<dbReference type="EMBL" id="JBHSTM010000001">
    <property type="protein sequence ID" value="MFC6423419.1"/>
    <property type="molecule type" value="Genomic_DNA"/>
</dbReference>
<sequence>MTETYQAEPDLRADGRRWLVVGARGMLGQDMMSRLTGAGVDVTPADRSTIDITDPVSVTSSVEGFDVVVNCAAWTAVDDAEEQEAGAFSVNGVGAANLARATAGTGARLVQVSTDYVFDGHADIPYPEDAPIAPRSAYGRTKAAGEWAVRAENPDHLIVRTAWLYGARGACFPKTMARLAGERDSLSVVDDQVGQPTWTVDLADLIVRLVQAGAPSGTYHGTSSGSTSWFGFTEAVVASSGAEVDLQRTTSAAFASKAPRPAYSVLGHEALERIGVEPIGPWRERWQLAAASVLA</sequence>
<keyword evidence="5" id="KW-1185">Reference proteome</keyword>
<dbReference type="Proteomes" id="UP001596305">
    <property type="component" value="Unassembled WGS sequence"/>
</dbReference>
<dbReference type="SUPFAM" id="SSF51735">
    <property type="entry name" value="NAD(P)-binding Rossmann-fold domains"/>
    <property type="match status" value="1"/>
</dbReference>
<comment type="pathway">
    <text evidence="2">Carbohydrate biosynthesis; dTDP-L-rhamnose biosynthesis.</text>
</comment>
<keyword evidence="2" id="KW-0521">NADP</keyword>
<evidence type="ECO:0000313" key="4">
    <source>
        <dbReference type="EMBL" id="MFC6423419.1"/>
    </source>
</evidence>